<proteinExistence type="predicted"/>
<feature type="transmembrane region" description="Helical" evidence="1">
    <location>
        <begin position="20"/>
        <end position="39"/>
    </location>
</feature>
<evidence type="ECO:0000313" key="3">
    <source>
        <dbReference type="Proteomes" id="UP001430953"/>
    </source>
</evidence>
<evidence type="ECO:0000313" key="2">
    <source>
        <dbReference type="EMBL" id="KAL0102203.1"/>
    </source>
</evidence>
<name>A0AAW2EHF2_9HYME</name>
<keyword evidence="1" id="KW-0812">Transmembrane</keyword>
<protein>
    <recommendedName>
        <fullName evidence="4">Secreted protein</fullName>
    </recommendedName>
</protein>
<organism evidence="2 3">
    <name type="scientific">Cardiocondyla obscurior</name>
    <dbReference type="NCBI Taxonomy" id="286306"/>
    <lineage>
        <taxon>Eukaryota</taxon>
        <taxon>Metazoa</taxon>
        <taxon>Ecdysozoa</taxon>
        <taxon>Arthropoda</taxon>
        <taxon>Hexapoda</taxon>
        <taxon>Insecta</taxon>
        <taxon>Pterygota</taxon>
        <taxon>Neoptera</taxon>
        <taxon>Endopterygota</taxon>
        <taxon>Hymenoptera</taxon>
        <taxon>Apocrita</taxon>
        <taxon>Aculeata</taxon>
        <taxon>Formicoidea</taxon>
        <taxon>Formicidae</taxon>
        <taxon>Myrmicinae</taxon>
        <taxon>Cardiocondyla</taxon>
    </lineage>
</organism>
<dbReference type="EMBL" id="JADYXP020000023">
    <property type="protein sequence ID" value="KAL0102203.1"/>
    <property type="molecule type" value="Genomic_DNA"/>
</dbReference>
<evidence type="ECO:0000256" key="1">
    <source>
        <dbReference type="SAM" id="Phobius"/>
    </source>
</evidence>
<dbReference type="Proteomes" id="UP001430953">
    <property type="component" value="Unassembled WGS sequence"/>
</dbReference>
<keyword evidence="3" id="KW-1185">Reference proteome</keyword>
<gene>
    <name evidence="2" type="ORF">PUN28_018624</name>
</gene>
<comment type="caution">
    <text evidence="2">The sequence shown here is derived from an EMBL/GenBank/DDBJ whole genome shotgun (WGS) entry which is preliminary data.</text>
</comment>
<keyword evidence="1" id="KW-1133">Transmembrane helix</keyword>
<accession>A0AAW2EHF2</accession>
<sequence length="73" mass="8231">MVGRALSFSAAFRERAKISHVFFALIRSTLTSSAIYNLLRGKKKEEKKMINEGVRKPPCDLRINGSVSRVCFV</sequence>
<evidence type="ECO:0008006" key="4">
    <source>
        <dbReference type="Google" id="ProtNLM"/>
    </source>
</evidence>
<keyword evidence="1" id="KW-0472">Membrane</keyword>
<reference evidence="2 3" key="1">
    <citation type="submission" date="2023-03" db="EMBL/GenBank/DDBJ databases">
        <title>High recombination rates correlate with genetic variation in Cardiocondyla obscurior ants.</title>
        <authorList>
            <person name="Errbii M."/>
        </authorList>
    </citation>
    <scope>NUCLEOTIDE SEQUENCE [LARGE SCALE GENOMIC DNA]</scope>
    <source>
        <strain evidence="2">Alpha-2009</strain>
        <tissue evidence="2">Whole body</tissue>
    </source>
</reference>
<dbReference type="AlphaFoldDB" id="A0AAW2EHF2"/>